<name>A0AAC9B2Z5_9LACO</name>
<dbReference type="AlphaFoldDB" id="A0AAC9B2Z5"/>
<dbReference type="Proteomes" id="UP000076405">
    <property type="component" value="Chromosome"/>
</dbReference>
<evidence type="ECO:0000313" key="1">
    <source>
        <dbReference type="EMBL" id="AMV63294.1"/>
    </source>
</evidence>
<reference evidence="1 2" key="1">
    <citation type="journal article" date="2016" name="PLoS ONE">
        <title>The Identification of Novel Diagnostic Marker Genes for the Detection of Beer Spoiling Pediococcus damnosus Strains Using the BlAst Diagnostic Gene findEr.</title>
        <authorList>
            <person name="Behr J."/>
            <person name="Geissler A.J."/>
            <person name="Schmid J."/>
            <person name="Zehe A."/>
            <person name="Vogel R.F."/>
        </authorList>
    </citation>
    <scope>NUCLEOTIDE SEQUENCE [LARGE SCALE GENOMIC DNA]</scope>
    <source>
        <strain evidence="1 2">TMW 2.1533</strain>
    </source>
</reference>
<evidence type="ECO:0000313" key="2">
    <source>
        <dbReference type="Proteomes" id="UP000076405"/>
    </source>
</evidence>
<accession>A0AAC9B2Z5</accession>
<protein>
    <recommendedName>
        <fullName evidence="3">IpaB/EvcA family protein</fullName>
    </recommendedName>
</protein>
<organism evidence="1 2">
    <name type="scientific">Pediococcus damnosus</name>
    <dbReference type="NCBI Taxonomy" id="51663"/>
    <lineage>
        <taxon>Bacteria</taxon>
        <taxon>Bacillati</taxon>
        <taxon>Bacillota</taxon>
        <taxon>Bacilli</taxon>
        <taxon>Lactobacillales</taxon>
        <taxon>Lactobacillaceae</taxon>
        <taxon>Pediococcus</taxon>
    </lineage>
</organism>
<gene>
    <name evidence="1" type="ORF">ADU70_1828</name>
</gene>
<dbReference type="RefSeq" id="WP_062904540.1">
    <property type="nucleotide sequence ID" value="NZ_CP012275.1"/>
</dbReference>
<dbReference type="EMBL" id="CP012275">
    <property type="protein sequence ID" value="AMV63294.1"/>
    <property type="molecule type" value="Genomic_DNA"/>
</dbReference>
<proteinExistence type="predicted"/>
<sequence length="318" mass="36782">MSEERLNAEVTTLFDRIDAMIPEQLTVQYGDQKSGYVRYDQSYQTVENGQLIIHVQDVTAPNYTVSHELLHKLMEIKKYPQIQFQLTSGNREFDEQLMIITTALYDTVLHLNIYNWQRQHGLLTEAVQADYLAGIVKTITPEQGDKLNSMMHLRLMTILDALVFYGDDIDQVAAQFKRDYPITLTVVQKLYNLITEKPVNSPFAVRRTVVSLFAEFDKQLKSLDLPTLGSSEFVTLESVMSQRQLRLEVRQLFQIAHSEIQDAKTQKRAYIGLGVQDQQNAFVLPMPPKSKTEEYFKTLYGLSVKELFEQMQIPYLIR</sequence>
<evidence type="ECO:0008006" key="3">
    <source>
        <dbReference type="Google" id="ProtNLM"/>
    </source>
</evidence>